<evidence type="ECO:0000313" key="2">
    <source>
        <dbReference type="EMBL" id="KAK0714679.1"/>
    </source>
</evidence>
<proteinExistence type="predicted"/>
<evidence type="ECO:0000256" key="1">
    <source>
        <dbReference type="SAM" id="MobiDB-lite"/>
    </source>
</evidence>
<feature type="region of interest" description="Disordered" evidence="1">
    <location>
        <begin position="25"/>
        <end position="46"/>
    </location>
</feature>
<keyword evidence="3" id="KW-1185">Reference proteome</keyword>
<dbReference type="EMBL" id="JAUKUA010000004">
    <property type="protein sequence ID" value="KAK0714679.1"/>
    <property type="molecule type" value="Genomic_DNA"/>
</dbReference>
<name>A0AA40DSM2_9PEZI</name>
<feature type="compositionally biased region" description="Basic and acidic residues" evidence="1">
    <location>
        <begin position="33"/>
        <end position="46"/>
    </location>
</feature>
<comment type="caution">
    <text evidence="2">The sequence shown here is derived from an EMBL/GenBank/DDBJ whole genome shotgun (WGS) entry which is preliminary data.</text>
</comment>
<protein>
    <submittedName>
        <fullName evidence="2">Uncharacterized protein</fullName>
    </submittedName>
</protein>
<dbReference type="AlphaFoldDB" id="A0AA40DSM2"/>
<reference evidence="2" key="1">
    <citation type="submission" date="2023-06" db="EMBL/GenBank/DDBJ databases">
        <title>Genome-scale phylogeny and comparative genomics of the fungal order Sordariales.</title>
        <authorList>
            <consortium name="Lawrence Berkeley National Laboratory"/>
            <person name="Hensen N."/>
            <person name="Bonometti L."/>
            <person name="Westerberg I."/>
            <person name="Brannstrom I.O."/>
            <person name="Guillou S."/>
            <person name="Cros-Aarteil S."/>
            <person name="Calhoun S."/>
            <person name="Haridas S."/>
            <person name="Kuo A."/>
            <person name="Mondo S."/>
            <person name="Pangilinan J."/>
            <person name="Riley R."/>
            <person name="Labutti K."/>
            <person name="Andreopoulos B."/>
            <person name="Lipzen A."/>
            <person name="Chen C."/>
            <person name="Yanf M."/>
            <person name="Daum C."/>
            <person name="Ng V."/>
            <person name="Clum A."/>
            <person name="Steindorff A."/>
            <person name="Ohm R."/>
            <person name="Martin F."/>
            <person name="Silar P."/>
            <person name="Natvig D."/>
            <person name="Lalanne C."/>
            <person name="Gautier V."/>
            <person name="Ament-Velasquez S.L."/>
            <person name="Kruys A."/>
            <person name="Hutchinson M.I."/>
            <person name="Powell A.J."/>
            <person name="Barry K."/>
            <person name="Miller A.N."/>
            <person name="Grigoriev I.V."/>
            <person name="Debuchy R."/>
            <person name="Gladieux P."/>
            <person name="Thoren M.H."/>
            <person name="Johannesson H."/>
        </authorList>
    </citation>
    <scope>NUCLEOTIDE SEQUENCE</scope>
    <source>
        <strain evidence="2">SMH4607-1</strain>
    </source>
</reference>
<sequence>MFSKGKSKEVHEYLLAPNFHLGPRPNGPLELGHTLDDPQEPRLPLNRDETATSMSAVRSQLDKSEFKIWARLADLVPVGGDGTVAGDKSSTDLFEIKTVEATYFLPSSKYLEASVKIEDVRRFLEGGLWRNNIYIVTGLKVARNGSVTSYTLDGKNMSAGTSVDFKQLGIPFTAGASEECGEMHSK</sequence>
<dbReference type="Proteomes" id="UP001172102">
    <property type="component" value="Unassembled WGS sequence"/>
</dbReference>
<gene>
    <name evidence="2" type="ORF">B0H67DRAFT_553351</name>
</gene>
<evidence type="ECO:0000313" key="3">
    <source>
        <dbReference type="Proteomes" id="UP001172102"/>
    </source>
</evidence>
<accession>A0AA40DSM2</accession>
<organism evidence="2 3">
    <name type="scientific">Lasiosphaeris hirsuta</name>
    <dbReference type="NCBI Taxonomy" id="260670"/>
    <lineage>
        <taxon>Eukaryota</taxon>
        <taxon>Fungi</taxon>
        <taxon>Dikarya</taxon>
        <taxon>Ascomycota</taxon>
        <taxon>Pezizomycotina</taxon>
        <taxon>Sordariomycetes</taxon>
        <taxon>Sordariomycetidae</taxon>
        <taxon>Sordariales</taxon>
        <taxon>Lasiosphaeriaceae</taxon>
        <taxon>Lasiosphaeris</taxon>
    </lineage>
</organism>